<keyword evidence="2" id="KW-1185">Reference proteome</keyword>
<dbReference type="Proteomes" id="UP000242915">
    <property type="component" value="Unassembled WGS sequence"/>
</dbReference>
<reference evidence="2" key="1">
    <citation type="submission" date="2017-06" db="EMBL/GenBank/DDBJ databases">
        <authorList>
            <person name="Varghese N."/>
            <person name="Submissions S."/>
        </authorList>
    </citation>
    <scope>NUCLEOTIDE SEQUENCE [LARGE SCALE GENOMIC DNA]</scope>
    <source>
        <strain evidence="2">CIP 108523</strain>
    </source>
</reference>
<gene>
    <name evidence="1" type="ORF">SAMN05216255_3130</name>
</gene>
<evidence type="ECO:0000313" key="1">
    <source>
        <dbReference type="EMBL" id="SNS72073.1"/>
    </source>
</evidence>
<sequence>MSETDLNLMEASMEHHVQLTLDFHGVAERMSDFPEFVQPLPGALHHRFKLMPEKPISNVVMLNPRASVTVSRNSDLIGRILRSVRFHG</sequence>
<dbReference type="EMBL" id="FZOG01000004">
    <property type="protein sequence ID" value="SNS72073.1"/>
    <property type="molecule type" value="Genomic_DNA"/>
</dbReference>
<accession>A0A239GU87</accession>
<protein>
    <submittedName>
        <fullName evidence="1">Uncharacterized protein</fullName>
    </submittedName>
</protein>
<proteinExistence type="predicted"/>
<dbReference type="AlphaFoldDB" id="A0A239GU87"/>
<organism evidence="1 2">
    <name type="scientific">Pseudomonas segetis</name>
    <dbReference type="NCBI Taxonomy" id="298908"/>
    <lineage>
        <taxon>Bacteria</taxon>
        <taxon>Pseudomonadati</taxon>
        <taxon>Pseudomonadota</taxon>
        <taxon>Gammaproteobacteria</taxon>
        <taxon>Pseudomonadales</taxon>
        <taxon>Pseudomonadaceae</taxon>
        <taxon>Pseudomonas</taxon>
    </lineage>
</organism>
<evidence type="ECO:0000313" key="2">
    <source>
        <dbReference type="Proteomes" id="UP000242915"/>
    </source>
</evidence>
<name>A0A239GU87_9PSED</name>
<dbReference type="RefSeq" id="WP_141133430.1">
    <property type="nucleotide sequence ID" value="NZ_FZOG01000004.1"/>
</dbReference>